<sequence length="136" mass="15107">MELQKKPCDSEATPPIYYDSEPSSQSPGYPNAQFTTAKPQLSDSQPKSQNQHRYSAPASTIAAVLATGYDDLDAQRQAERDNKTLRERWRDFKERNFGGYDVNEDRAQAGSAAEWNVMGGKTGGGLASPYWRKDGK</sequence>
<feature type="region of interest" description="Disordered" evidence="1">
    <location>
        <begin position="116"/>
        <end position="136"/>
    </location>
</feature>
<dbReference type="EMBL" id="JAGMVJ010000003">
    <property type="protein sequence ID" value="KAH7092078.1"/>
    <property type="molecule type" value="Genomic_DNA"/>
</dbReference>
<name>A0A8K0RCF9_9PLEO</name>
<reference evidence="2" key="1">
    <citation type="journal article" date="2021" name="Nat. Commun.">
        <title>Genetic determinants of endophytism in the Arabidopsis root mycobiome.</title>
        <authorList>
            <person name="Mesny F."/>
            <person name="Miyauchi S."/>
            <person name="Thiergart T."/>
            <person name="Pickel B."/>
            <person name="Atanasova L."/>
            <person name="Karlsson M."/>
            <person name="Huettel B."/>
            <person name="Barry K.W."/>
            <person name="Haridas S."/>
            <person name="Chen C."/>
            <person name="Bauer D."/>
            <person name="Andreopoulos W."/>
            <person name="Pangilinan J."/>
            <person name="LaButti K."/>
            <person name="Riley R."/>
            <person name="Lipzen A."/>
            <person name="Clum A."/>
            <person name="Drula E."/>
            <person name="Henrissat B."/>
            <person name="Kohler A."/>
            <person name="Grigoriev I.V."/>
            <person name="Martin F.M."/>
            <person name="Hacquard S."/>
        </authorList>
    </citation>
    <scope>NUCLEOTIDE SEQUENCE</scope>
    <source>
        <strain evidence="2">MPI-SDFR-AT-0120</strain>
    </source>
</reference>
<dbReference type="OrthoDB" id="3799998at2759"/>
<protein>
    <submittedName>
        <fullName evidence="2">Uncharacterized protein</fullName>
    </submittedName>
</protein>
<evidence type="ECO:0000313" key="3">
    <source>
        <dbReference type="Proteomes" id="UP000813461"/>
    </source>
</evidence>
<accession>A0A8K0RCF9</accession>
<organism evidence="2 3">
    <name type="scientific">Paraphoma chrysanthemicola</name>
    <dbReference type="NCBI Taxonomy" id="798071"/>
    <lineage>
        <taxon>Eukaryota</taxon>
        <taxon>Fungi</taxon>
        <taxon>Dikarya</taxon>
        <taxon>Ascomycota</taxon>
        <taxon>Pezizomycotina</taxon>
        <taxon>Dothideomycetes</taxon>
        <taxon>Pleosporomycetidae</taxon>
        <taxon>Pleosporales</taxon>
        <taxon>Pleosporineae</taxon>
        <taxon>Phaeosphaeriaceae</taxon>
        <taxon>Paraphoma</taxon>
    </lineage>
</organism>
<keyword evidence="3" id="KW-1185">Reference proteome</keyword>
<feature type="compositionally biased region" description="Polar residues" evidence="1">
    <location>
        <begin position="21"/>
        <end position="53"/>
    </location>
</feature>
<proteinExistence type="predicted"/>
<gene>
    <name evidence="2" type="ORF">FB567DRAFT_567180</name>
</gene>
<dbReference type="AlphaFoldDB" id="A0A8K0RCF9"/>
<feature type="region of interest" description="Disordered" evidence="1">
    <location>
        <begin position="1"/>
        <end position="58"/>
    </location>
</feature>
<comment type="caution">
    <text evidence="2">The sequence shown here is derived from an EMBL/GenBank/DDBJ whole genome shotgun (WGS) entry which is preliminary data.</text>
</comment>
<evidence type="ECO:0000256" key="1">
    <source>
        <dbReference type="SAM" id="MobiDB-lite"/>
    </source>
</evidence>
<evidence type="ECO:0000313" key="2">
    <source>
        <dbReference type="EMBL" id="KAH7092078.1"/>
    </source>
</evidence>
<dbReference type="Proteomes" id="UP000813461">
    <property type="component" value="Unassembled WGS sequence"/>
</dbReference>